<proteinExistence type="predicted"/>
<protein>
    <submittedName>
        <fullName evidence="1">Uncharacterized protein</fullName>
    </submittedName>
</protein>
<keyword evidence="2" id="KW-1185">Reference proteome</keyword>
<sequence length="94" mass="11068">MLKIERQNVSAIESAKEINRLRDNLTLKENTIFLPHIVRNLLVKLREIEAAVDQQNVKTAAVEFYKTSKEYLEQYQFNTELEVFEWANLTKVPT</sequence>
<dbReference type="OrthoDB" id="8065135at2759"/>
<evidence type="ECO:0000313" key="2">
    <source>
        <dbReference type="Proteomes" id="UP000299102"/>
    </source>
</evidence>
<accession>A0A4C2A9X1</accession>
<dbReference type="AlphaFoldDB" id="A0A4C2A9X1"/>
<organism evidence="1 2">
    <name type="scientific">Eumeta variegata</name>
    <name type="common">Bagworm moth</name>
    <name type="synonym">Eumeta japonica</name>
    <dbReference type="NCBI Taxonomy" id="151549"/>
    <lineage>
        <taxon>Eukaryota</taxon>
        <taxon>Metazoa</taxon>
        <taxon>Ecdysozoa</taxon>
        <taxon>Arthropoda</taxon>
        <taxon>Hexapoda</taxon>
        <taxon>Insecta</taxon>
        <taxon>Pterygota</taxon>
        <taxon>Neoptera</taxon>
        <taxon>Endopterygota</taxon>
        <taxon>Lepidoptera</taxon>
        <taxon>Glossata</taxon>
        <taxon>Ditrysia</taxon>
        <taxon>Tineoidea</taxon>
        <taxon>Psychidae</taxon>
        <taxon>Oiketicinae</taxon>
        <taxon>Eumeta</taxon>
    </lineage>
</organism>
<dbReference type="EMBL" id="BGZK01002665">
    <property type="protein sequence ID" value="GBP95667.1"/>
    <property type="molecule type" value="Genomic_DNA"/>
</dbReference>
<comment type="caution">
    <text evidence="1">The sequence shown here is derived from an EMBL/GenBank/DDBJ whole genome shotgun (WGS) entry which is preliminary data.</text>
</comment>
<name>A0A4C2A9X1_EUMVA</name>
<evidence type="ECO:0000313" key="1">
    <source>
        <dbReference type="EMBL" id="GBP95667.1"/>
    </source>
</evidence>
<dbReference type="Proteomes" id="UP000299102">
    <property type="component" value="Unassembled WGS sequence"/>
</dbReference>
<reference evidence="1 2" key="1">
    <citation type="journal article" date="2019" name="Commun. Biol.">
        <title>The bagworm genome reveals a unique fibroin gene that provides high tensile strength.</title>
        <authorList>
            <person name="Kono N."/>
            <person name="Nakamura H."/>
            <person name="Ohtoshi R."/>
            <person name="Tomita M."/>
            <person name="Numata K."/>
            <person name="Arakawa K."/>
        </authorList>
    </citation>
    <scope>NUCLEOTIDE SEQUENCE [LARGE SCALE GENOMIC DNA]</scope>
</reference>
<gene>
    <name evidence="1" type="ORF">EVAR_67873_1</name>
</gene>